<dbReference type="Gene3D" id="3.40.50.2300">
    <property type="match status" value="1"/>
</dbReference>
<evidence type="ECO:0000313" key="5">
    <source>
        <dbReference type="Proteomes" id="UP000215405"/>
    </source>
</evidence>
<dbReference type="AlphaFoldDB" id="A0A231V3E8"/>
<dbReference type="RefSeq" id="WP_094076635.1">
    <property type="nucleotide sequence ID" value="NZ_NBYO01000001.1"/>
</dbReference>
<feature type="modified residue" description="4-aspartylphosphate" evidence="2">
    <location>
        <position position="54"/>
    </location>
</feature>
<gene>
    <name evidence="4" type="ORF">B7H23_07305</name>
</gene>
<feature type="domain" description="Response regulatory" evidence="3">
    <location>
        <begin position="3"/>
        <end position="119"/>
    </location>
</feature>
<comment type="caution">
    <text evidence="4">The sequence shown here is derived from an EMBL/GenBank/DDBJ whole genome shotgun (WGS) entry which is preliminary data.</text>
</comment>
<name>A0A231V3E8_9HYPH</name>
<evidence type="ECO:0000313" key="4">
    <source>
        <dbReference type="EMBL" id="OXT02684.1"/>
    </source>
</evidence>
<sequence>MARILIVEDDDAVRHFTARALMHDGHTVSTAEDGDLGLELVEEEEGRFDLILSDIRMPAMDGIAMALAIAERFPHLPILLMTGYAEQREQASDVRSVIIDVLPKPFELADLRSFVDQALAERKAA</sequence>
<evidence type="ECO:0000259" key="3">
    <source>
        <dbReference type="PROSITE" id="PS50110"/>
    </source>
</evidence>
<dbReference type="InterPro" id="IPR050595">
    <property type="entry name" value="Bact_response_regulator"/>
</dbReference>
<dbReference type="GO" id="GO:0000160">
    <property type="term" value="P:phosphorelay signal transduction system"/>
    <property type="evidence" value="ECO:0007669"/>
    <property type="project" value="InterPro"/>
</dbReference>
<dbReference type="CDD" id="cd00156">
    <property type="entry name" value="REC"/>
    <property type="match status" value="1"/>
</dbReference>
<dbReference type="Pfam" id="PF00072">
    <property type="entry name" value="Response_reg"/>
    <property type="match status" value="1"/>
</dbReference>
<dbReference type="InterPro" id="IPR001789">
    <property type="entry name" value="Sig_transdc_resp-reg_receiver"/>
</dbReference>
<dbReference type="InterPro" id="IPR011006">
    <property type="entry name" value="CheY-like_superfamily"/>
</dbReference>
<keyword evidence="5" id="KW-1185">Reference proteome</keyword>
<keyword evidence="1 2" id="KW-0597">Phosphoprotein</keyword>
<dbReference type="SMART" id="SM00448">
    <property type="entry name" value="REC"/>
    <property type="match status" value="1"/>
</dbReference>
<dbReference type="SUPFAM" id="SSF52172">
    <property type="entry name" value="CheY-like"/>
    <property type="match status" value="1"/>
</dbReference>
<evidence type="ECO:0000256" key="2">
    <source>
        <dbReference type="PROSITE-ProRule" id="PRU00169"/>
    </source>
</evidence>
<dbReference type="EMBL" id="NBYO01000001">
    <property type="protein sequence ID" value="OXT02684.1"/>
    <property type="molecule type" value="Genomic_DNA"/>
</dbReference>
<dbReference type="Proteomes" id="UP000215405">
    <property type="component" value="Unassembled WGS sequence"/>
</dbReference>
<dbReference type="PANTHER" id="PTHR44591">
    <property type="entry name" value="STRESS RESPONSE REGULATOR PROTEIN 1"/>
    <property type="match status" value="1"/>
</dbReference>
<accession>A0A231V3E8</accession>
<organism evidence="4 5">
    <name type="scientific">Notoacmeibacter marinus</name>
    <dbReference type="NCBI Taxonomy" id="1876515"/>
    <lineage>
        <taxon>Bacteria</taxon>
        <taxon>Pseudomonadati</taxon>
        <taxon>Pseudomonadota</taxon>
        <taxon>Alphaproteobacteria</taxon>
        <taxon>Hyphomicrobiales</taxon>
        <taxon>Notoacmeibacteraceae</taxon>
        <taxon>Notoacmeibacter</taxon>
    </lineage>
</organism>
<dbReference type="PROSITE" id="PS50110">
    <property type="entry name" value="RESPONSE_REGULATORY"/>
    <property type="match status" value="1"/>
</dbReference>
<proteinExistence type="predicted"/>
<evidence type="ECO:0000256" key="1">
    <source>
        <dbReference type="ARBA" id="ARBA00022553"/>
    </source>
</evidence>
<protein>
    <submittedName>
        <fullName evidence="4">Response regulator</fullName>
    </submittedName>
</protein>
<dbReference type="PANTHER" id="PTHR44591:SF21">
    <property type="entry name" value="TWO-COMPONENT RESPONSE REGULATOR"/>
    <property type="match status" value="1"/>
</dbReference>
<reference evidence="5" key="1">
    <citation type="journal article" date="2017" name="Int. J. Syst. Evol. Microbiol.">
        <title>Notoacmeibacter marinus gen. nov., sp. nov., isolated from the gut of a limpet and proposal of Notoacmeibacteraceae fam. nov. in the order Rhizobiales of the class Alphaproteobacteria.</title>
        <authorList>
            <person name="Huang Z."/>
            <person name="Guo F."/>
            <person name="Lai Q."/>
        </authorList>
    </citation>
    <scope>NUCLEOTIDE SEQUENCE [LARGE SCALE GENOMIC DNA]</scope>
    <source>
        <strain evidence="5">XMTR2A4</strain>
    </source>
</reference>